<feature type="signal peptide" evidence="1">
    <location>
        <begin position="1"/>
        <end position="24"/>
    </location>
</feature>
<reference evidence="2 3" key="1">
    <citation type="journal article" date="2021" name="Hortic Res">
        <title>Chromosome-scale assembly of the Dendrobium chrysotoxum genome enhances the understanding of orchid evolution.</title>
        <authorList>
            <person name="Zhang Y."/>
            <person name="Zhang G.Q."/>
            <person name="Zhang D."/>
            <person name="Liu X.D."/>
            <person name="Xu X.Y."/>
            <person name="Sun W.H."/>
            <person name="Yu X."/>
            <person name="Zhu X."/>
            <person name="Wang Z.W."/>
            <person name="Zhao X."/>
            <person name="Zhong W.Y."/>
            <person name="Chen H."/>
            <person name="Yin W.L."/>
            <person name="Huang T."/>
            <person name="Niu S.C."/>
            <person name="Liu Z.J."/>
        </authorList>
    </citation>
    <scope>NUCLEOTIDE SEQUENCE [LARGE SCALE GENOMIC DNA]</scope>
    <source>
        <strain evidence="2">Lindl</strain>
    </source>
</reference>
<keyword evidence="3" id="KW-1185">Reference proteome</keyword>
<dbReference type="AlphaFoldDB" id="A0AAV7HHG9"/>
<dbReference type="PANTHER" id="PTHR45523:SF2">
    <property type="entry name" value="OS02G0470600 PROTEIN"/>
    <property type="match status" value="1"/>
</dbReference>
<protein>
    <submittedName>
        <fullName evidence="2">Uncharacterized protein</fullName>
    </submittedName>
</protein>
<dbReference type="Proteomes" id="UP000775213">
    <property type="component" value="Unassembled WGS sequence"/>
</dbReference>
<dbReference type="PANTHER" id="PTHR45523">
    <property type="entry name" value="TETRATRICOPEPTIDE REPEAT (TPR)-CONTAINING PROTEIN-RELATED"/>
    <property type="match status" value="1"/>
</dbReference>
<sequence>MVMVVEACVLLMIVIVVVVMVTLALQDVINKNDDGIERESQFSLDVDFDAPKVRIPMRSCQSSSWSSQFLLDFGHFTLHTREGQLYGHQQSLYSRFYISGRDMSAIFIDGDYSEKCMVTAALDSQMSPLEKPDNDIQFYSLLDRCGMSVIVDWIKIPHPRYPSTRISVQVPNLGIHFSPERYSRILRLLNIFYGPTENINEISSGHLQTGAAPWLPADLATDARILVWKVYPYLVNADCVILYLILRHLPCFSKGFGHSLAEWKPCYIVLSVRESCSVSGRQVLEVSPSTIGGLPFVIAVSSRGMDIQKVFWPTYLMLSTLLCHALC</sequence>
<dbReference type="EMBL" id="JAGFBR010000004">
    <property type="protein sequence ID" value="KAH0468342.1"/>
    <property type="molecule type" value="Genomic_DNA"/>
</dbReference>
<evidence type="ECO:0000313" key="3">
    <source>
        <dbReference type="Proteomes" id="UP000775213"/>
    </source>
</evidence>
<keyword evidence="1" id="KW-0732">Signal</keyword>
<comment type="caution">
    <text evidence="2">The sequence shown here is derived from an EMBL/GenBank/DDBJ whole genome shotgun (WGS) entry which is preliminary data.</text>
</comment>
<feature type="chain" id="PRO_5043742486" evidence="1">
    <location>
        <begin position="25"/>
        <end position="327"/>
    </location>
</feature>
<organism evidence="2 3">
    <name type="scientific">Dendrobium chrysotoxum</name>
    <name type="common">Orchid</name>
    <dbReference type="NCBI Taxonomy" id="161865"/>
    <lineage>
        <taxon>Eukaryota</taxon>
        <taxon>Viridiplantae</taxon>
        <taxon>Streptophyta</taxon>
        <taxon>Embryophyta</taxon>
        <taxon>Tracheophyta</taxon>
        <taxon>Spermatophyta</taxon>
        <taxon>Magnoliopsida</taxon>
        <taxon>Liliopsida</taxon>
        <taxon>Asparagales</taxon>
        <taxon>Orchidaceae</taxon>
        <taxon>Epidendroideae</taxon>
        <taxon>Malaxideae</taxon>
        <taxon>Dendrobiinae</taxon>
        <taxon>Dendrobium</taxon>
    </lineage>
</organism>
<evidence type="ECO:0000256" key="1">
    <source>
        <dbReference type="SAM" id="SignalP"/>
    </source>
</evidence>
<accession>A0AAV7HHG9</accession>
<evidence type="ECO:0000313" key="2">
    <source>
        <dbReference type="EMBL" id="KAH0468342.1"/>
    </source>
</evidence>
<gene>
    <name evidence="2" type="ORF">IEQ34_003375</name>
</gene>
<name>A0AAV7HHG9_DENCH</name>
<proteinExistence type="predicted"/>